<dbReference type="SMART" id="SM00028">
    <property type="entry name" value="TPR"/>
    <property type="match status" value="2"/>
</dbReference>
<dbReference type="EMBL" id="CP021059">
    <property type="protein sequence ID" value="ARQ06371.1"/>
    <property type="molecule type" value="Genomic_DNA"/>
</dbReference>
<sequence>MSNVIRFPANEDEYYQIGIKKQSEHHYEEAISFFIKSLDLNPKYDTVQQIATCFSELGNFDKAQHYLIDYFKDDFNEEDVFYDLSQLYIRQRDPNKAFLFGMYYCLLTDDRAYLEELTTMFEVVYNDVTKVEVESENFVVHYIFQYFFEHMNYDLALEWIEFQPYEIQMRTEVRNLKAMTLLFNSKYHEAAKILKQLLEENPADINALCHYTLLLYNTHQTKTYQSYLKKLRTIIPINDDEKFKLGIVLSFLKEYTESYQLLFPLYQKGKFHNSQMLHALSYSSYALGYVIQSDMFFQQLSEIVSHPGVSPRKMAEGEAYIIDEVMPLLNSEDQHRRLIGIFLLSRIKDKTLMINQNVWNQLEEMSDYEKLYLSYIFHNIQLVKLDFIHRGLELIHDQNGDLELMERWIDMAESVIEKKLDLKQINAYTAVCYFVYERSRNEKLSKRAAIEKFNTTRYHFMKVYDQFKQNNI</sequence>
<dbReference type="InterPro" id="IPR019734">
    <property type="entry name" value="TPR_rpt"/>
</dbReference>
<keyword evidence="3" id="KW-1185">Reference proteome</keyword>
<name>A0A1W7A9U5_9STAP</name>
<dbReference type="Proteomes" id="UP000194154">
    <property type="component" value="Chromosome"/>
</dbReference>
<accession>A0A1W7A9U5</accession>
<dbReference type="InterPro" id="IPR011990">
    <property type="entry name" value="TPR-like_helical_dom_sf"/>
</dbReference>
<protein>
    <submittedName>
        <fullName evidence="2">Tetratricopeptide repeat protein</fullName>
    </submittedName>
</protein>
<evidence type="ECO:0000313" key="3">
    <source>
        <dbReference type="Proteomes" id="UP000194154"/>
    </source>
</evidence>
<dbReference type="RefSeq" id="WP_086042044.1">
    <property type="nucleotide sequence ID" value="NZ_CBCRZA010000001.1"/>
</dbReference>
<evidence type="ECO:0000256" key="1">
    <source>
        <dbReference type="PROSITE-ProRule" id="PRU00339"/>
    </source>
</evidence>
<dbReference type="GeneID" id="35294858"/>
<keyword evidence="1" id="KW-0802">TPR repeat</keyword>
<reference evidence="2 3" key="1">
    <citation type="journal article" date="2017" name="Int. J. Syst. Evol. Microbiol.">
        <title>Macrococcus canis sp. nov., a skin bacterium associated with infections in dogs.</title>
        <authorList>
            <person name="Gobeli Brawand S."/>
            <person name="Cotting K."/>
            <person name="Gomez-Sanz E."/>
            <person name="Collaud A."/>
            <person name="Thomann A."/>
            <person name="Brodard I."/>
            <person name="Rodriguez-Campos S."/>
            <person name="Strauss C."/>
            <person name="Perreten V."/>
        </authorList>
    </citation>
    <scope>NUCLEOTIDE SEQUENCE [LARGE SCALE GENOMIC DNA]</scope>
    <source>
        <strain evidence="2 3">KM45013</strain>
    </source>
</reference>
<dbReference type="PROSITE" id="PS50005">
    <property type="entry name" value="TPR"/>
    <property type="match status" value="1"/>
</dbReference>
<dbReference type="OrthoDB" id="2418389at2"/>
<proteinExistence type="predicted"/>
<dbReference type="STRING" id="1855823.MCCS_07210"/>
<dbReference type="KEGG" id="mcak:MCCS_07210"/>
<gene>
    <name evidence="2" type="ORF">MCCS_07210</name>
</gene>
<dbReference type="AlphaFoldDB" id="A0A1W7A9U5"/>
<dbReference type="SUPFAM" id="SSF48452">
    <property type="entry name" value="TPR-like"/>
    <property type="match status" value="2"/>
</dbReference>
<evidence type="ECO:0000313" key="2">
    <source>
        <dbReference type="EMBL" id="ARQ06371.1"/>
    </source>
</evidence>
<feature type="repeat" description="TPR" evidence="1">
    <location>
        <begin position="11"/>
        <end position="44"/>
    </location>
</feature>
<dbReference type="Gene3D" id="1.25.40.10">
    <property type="entry name" value="Tetratricopeptide repeat domain"/>
    <property type="match status" value="2"/>
</dbReference>
<organism evidence="2 3">
    <name type="scientific">Macrococcoides canis</name>
    <dbReference type="NCBI Taxonomy" id="1855823"/>
    <lineage>
        <taxon>Bacteria</taxon>
        <taxon>Bacillati</taxon>
        <taxon>Bacillota</taxon>
        <taxon>Bacilli</taxon>
        <taxon>Bacillales</taxon>
        <taxon>Staphylococcaceae</taxon>
        <taxon>Macrococcoides</taxon>
    </lineage>
</organism>